<evidence type="ECO:0000256" key="2">
    <source>
        <dbReference type="ARBA" id="ARBA00004496"/>
    </source>
</evidence>
<comment type="caution">
    <text evidence="8">The sequence shown here is derived from an EMBL/GenBank/DDBJ whole genome shotgun (WGS) entry which is preliminary data.</text>
</comment>
<dbReference type="Proteomes" id="UP000285405">
    <property type="component" value="Unassembled WGS sequence"/>
</dbReference>
<dbReference type="GO" id="GO:0061133">
    <property type="term" value="F:endopeptidase activator activity"/>
    <property type="evidence" value="ECO:0007669"/>
    <property type="project" value="TreeGrafter"/>
</dbReference>
<reference evidence="8 9" key="1">
    <citation type="journal article" date="2018" name="BMC Genomics">
        <title>Comparative genome analyses reveal sequence features reflecting distinct modes of host-adaptation between dicot and monocot powdery mildew.</title>
        <authorList>
            <person name="Wu Y."/>
            <person name="Ma X."/>
            <person name="Pan Z."/>
            <person name="Kale S.D."/>
            <person name="Song Y."/>
            <person name="King H."/>
            <person name="Zhang Q."/>
            <person name="Presley C."/>
            <person name="Deng X."/>
            <person name="Wei C.I."/>
            <person name="Xiao S."/>
        </authorList>
    </citation>
    <scope>NUCLEOTIDE SEQUENCE [LARGE SCALE GENOMIC DNA]</scope>
    <source>
        <strain evidence="8">UCSC1</strain>
    </source>
</reference>
<keyword evidence="3" id="KW-0963">Cytoplasm</keyword>
<dbReference type="Gene3D" id="1.10.2020.20">
    <property type="match status" value="1"/>
</dbReference>
<dbReference type="Gene3D" id="2.30.29.70">
    <property type="entry name" value="Proteasomal ubiquitin receptor Rpn13/ADRM1"/>
    <property type="match status" value="1"/>
</dbReference>
<dbReference type="AlphaFoldDB" id="A0A420IIU3"/>
<name>A0A420IIU3_9PEZI</name>
<protein>
    <submittedName>
        <fullName evidence="8">Putative 26s proteasome complex ubiquitin receptor subunit rpn13 protein</fullName>
    </submittedName>
</protein>
<dbReference type="PANTHER" id="PTHR12225:SF0">
    <property type="entry name" value="PROTEASOMAL UBIQUITIN RECEPTOR ADRM1"/>
    <property type="match status" value="1"/>
</dbReference>
<gene>
    <name evidence="8" type="ORF">GcC1_084004</name>
</gene>
<dbReference type="EMBL" id="MCBR01008467">
    <property type="protein sequence ID" value="RKF74470.1"/>
    <property type="molecule type" value="Genomic_DNA"/>
</dbReference>
<proteinExistence type="predicted"/>
<dbReference type="PANTHER" id="PTHR12225">
    <property type="entry name" value="ADHESION REGULATING MOLECULE 1 110 KDA CELL MEMBRANE GLYCOPROTEIN"/>
    <property type="match status" value="1"/>
</dbReference>
<evidence type="ECO:0000313" key="8">
    <source>
        <dbReference type="EMBL" id="RKF74470.1"/>
    </source>
</evidence>
<dbReference type="GO" id="GO:0008541">
    <property type="term" value="C:proteasome regulatory particle, lid subcomplex"/>
    <property type="evidence" value="ECO:0007669"/>
    <property type="project" value="TreeGrafter"/>
</dbReference>
<keyword evidence="4 8" id="KW-0647">Proteasome</keyword>
<evidence type="ECO:0000256" key="1">
    <source>
        <dbReference type="ARBA" id="ARBA00004123"/>
    </source>
</evidence>
<evidence type="ECO:0000259" key="7">
    <source>
        <dbReference type="PROSITE" id="PS51917"/>
    </source>
</evidence>
<dbReference type="InterPro" id="IPR038108">
    <property type="entry name" value="RPN13_DEUBAD_sf"/>
</dbReference>
<feature type="region of interest" description="Disordered" evidence="6">
    <location>
        <begin position="152"/>
        <end position="211"/>
    </location>
</feature>
<dbReference type="OrthoDB" id="340431at2759"/>
<evidence type="ECO:0000256" key="3">
    <source>
        <dbReference type="ARBA" id="ARBA00022490"/>
    </source>
</evidence>
<dbReference type="Pfam" id="PF04683">
    <property type="entry name" value="Rpn13_ADRM1_Pru"/>
    <property type="match status" value="1"/>
</dbReference>
<evidence type="ECO:0000313" key="9">
    <source>
        <dbReference type="Proteomes" id="UP000285405"/>
    </source>
</evidence>
<organism evidence="8 9">
    <name type="scientific">Golovinomyces cichoracearum</name>
    <dbReference type="NCBI Taxonomy" id="62708"/>
    <lineage>
        <taxon>Eukaryota</taxon>
        <taxon>Fungi</taxon>
        <taxon>Dikarya</taxon>
        <taxon>Ascomycota</taxon>
        <taxon>Pezizomycotina</taxon>
        <taxon>Leotiomycetes</taxon>
        <taxon>Erysiphales</taxon>
        <taxon>Erysiphaceae</taxon>
        <taxon>Golovinomyces</taxon>
    </lineage>
</organism>
<dbReference type="InterPro" id="IPR038633">
    <property type="entry name" value="Rpn13/ADRM1_Pru_sf"/>
</dbReference>
<feature type="compositionally biased region" description="Gly residues" evidence="6">
    <location>
        <begin position="178"/>
        <end position="189"/>
    </location>
</feature>
<dbReference type="InterPro" id="IPR044868">
    <property type="entry name" value="Rpn13/ADRM1_Pru"/>
</dbReference>
<comment type="subcellular location">
    <subcellularLocation>
        <location evidence="2">Cytoplasm</location>
    </subcellularLocation>
    <subcellularLocation>
        <location evidence="1">Nucleus</location>
    </subcellularLocation>
</comment>
<evidence type="ECO:0000256" key="6">
    <source>
        <dbReference type="SAM" id="MobiDB-lite"/>
    </source>
</evidence>
<dbReference type="GO" id="GO:0005737">
    <property type="term" value="C:cytoplasm"/>
    <property type="evidence" value="ECO:0007669"/>
    <property type="project" value="UniProtKB-SubCell"/>
</dbReference>
<keyword evidence="8" id="KW-0675">Receptor</keyword>
<dbReference type="InterPro" id="IPR006773">
    <property type="entry name" value="Rpn13/ADRM1"/>
</dbReference>
<feature type="domain" description="Pru" evidence="7">
    <location>
        <begin position="1"/>
        <end position="137"/>
    </location>
</feature>
<accession>A0A420IIU3</accession>
<evidence type="ECO:0000256" key="5">
    <source>
        <dbReference type="ARBA" id="ARBA00023242"/>
    </source>
</evidence>
<dbReference type="GO" id="GO:0005634">
    <property type="term" value="C:nucleus"/>
    <property type="evidence" value="ECO:0007669"/>
    <property type="project" value="UniProtKB-SubCell"/>
</dbReference>
<evidence type="ECO:0000256" key="4">
    <source>
        <dbReference type="ARBA" id="ARBA00022942"/>
    </source>
</evidence>
<dbReference type="GO" id="GO:0070628">
    <property type="term" value="F:proteasome binding"/>
    <property type="evidence" value="ECO:0007669"/>
    <property type="project" value="TreeGrafter"/>
</dbReference>
<dbReference type="PROSITE" id="PS51917">
    <property type="entry name" value="PRU"/>
    <property type="match status" value="1"/>
</dbReference>
<sequence length="391" mass="42088">MANNPLITFKAGSCEIDQSSRPYKVVPNPTPGYIYIYMEDNLIHFCWRERSKPINHDDNLDLVILPADCRFLPYNNSSVNESNSTIDGRIFALKFSSSSQRYIFWLQSKPENASNPSHFSERDLKIGSVVDKILQGDDVNISSEIAAIKNSIDSDKDNGDETMEDVEGHGNFSKHHGGSNGGAGPGATGGDVREEGASAREGGADGGRAASYGLNDTTSIVQNFLHSLQDVQQLQEQKAHGSVFATISDLIPPSMTIPMIDSFHSEQIDNLLKHLPLTILLIAQEPGSAEAGLANESIKSSEICAEMIIKGLSLELKKTILKQVLRSPHFHQSLASLTMAIRDGGLPSLAEALKIKVPNLGFVTGGTVPLGGSDAVEAFIAGIRTTVEGDS</sequence>
<keyword evidence="5" id="KW-0539">Nucleus</keyword>